<dbReference type="SMART" id="SM00342">
    <property type="entry name" value="HTH_ARAC"/>
    <property type="match status" value="1"/>
</dbReference>
<reference evidence="6" key="1">
    <citation type="submission" date="2020-10" db="EMBL/GenBank/DDBJ databases">
        <authorList>
            <person name="Gilroy R."/>
        </authorList>
    </citation>
    <scope>NUCLEOTIDE SEQUENCE</scope>
    <source>
        <strain evidence="6">ChiSjej5B23-6657</strain>
    </source>
</reference>
<dbReference type="AlphaFoldDB" id="A0A9D1JAG7"/>
<evidence type="ECO:0000256" key="2">
    <source>
        <dbReference type="ARBA" id="ARBA00023125"/>
    </source>
</evidence>
<gene>
    <name evidence="6" type="ORF">IAA55_03335</name>
</gene>
<reference evidence="6" key="2">
    <citation type="journal article" date="2021" name="PeerJ">
        <title>Extensive microbial diversity within the chicken gut microbiome revealed by metagenomics and culture.</title>
        <authorList>
            <person name="Gilroy R."/>
            <person name="Ravi A."/>
            <person name="Getino M."/>
            <person name="Pursley I."/>
            <person name="Horton D.L."/>
            <person name="Alikhan N.F."/>
            <person name="Baker D."/>
            <person name="Gharbi K."/>
            <person name="Hall N."/>
            <person name="Watson M."/>
            <person name="Adriaenssens E.M."/>
            <person name="Foster-Nyarko E."/>
            <person name="Jarju S."/>
            <person name="Secka A."/>
            <person name="Antonio M."/>
            <person name="Oren A."/>
            <person name="Chaudhuri R.R."/>
            <person name="La Ragione R."/>
            <person name="Hildebrand F."/>
            <person name="Pallen M.J."/>
        </authorList>
    </citation>
    <scope>NUCLEOTIDE SEQUENCE</scope>
    <source>
        <strain evidence="6">ChiSjej5B23-6657</strain>
    </source>
</reference>
<organism evidence="6 7">
    <name type="scientific">Candidatus Pullilachnospira gallistercoris</name>
    <dbReference type="NCBI Taxonomy" id="2840911"/>
    <lineage>
        <taxon>Bacteria</taxon>
        <taxon>Bacillati</taxon>
        <taxon>Bacillota</taxon>
        <taxon>Clostridia</taxon>
        <taxon>Lachnospirales</taxon>
        <taxon>Lachnospiraceae</taxon>
        <taxon>Lachnospiraceae incertae sedis</taxon>
        <taxon>Candidatus Pullilachnospira</taxon>
    </lineage>
</organism>
<protein>
    <submittedName>
        <fullName evidence="6">Helix-turn-helix transcriptional regulator</fullName>
    </submittedName>
</protein>
<dbReference type="InterPro" id="IPR009057">
    <property type="entry name" value="Homeodomain-like_sf"/>
</dbReference>
<evidence type="ECO:0000313" key="7">
    <source>
        <dbReference type="Proteomes" id="UP000823912"/>
    </source>
</evidence>
<dbReference type="SUPFAM" id="SSF46689">
    <property type="entry name" value="Homeodomain-like"/>
    <property type="match status" value="2"/>
</dbReference>
<dbReference type="PANTHER" id="PTHR43280">
    <property type="entry name" value="ARAC-FAMILY TRANSCRIPTIONAL REGULATOR"/>
    <property type="match status" value="1"/>
</dbReference>
<dbReference type="GO" id="GO:0003700">
    <property type="term" value="F:DNA-binding transcription factor activity"/>
    <property type="evidence" value="ECO:0007669"/>
    <property type="project" value="InterPro"/>
</dbReference>
<comment type="caution">
    <text evidence="6">The sequence shown here is derived from an EMBL/GenBank/DDBJ whole genome shotgun (WGS) entry which is preliminary data.</text>
</comment>
<feature type="region of interest" description="Disordered" evidence="4">
    <location>
        <begin position="169"/>
        <end position="197"/>
    </location>
</feature>
<proteinExistence type="predicted"/>
<sequence>MAHPYPCPPETMQNILSCIPHLYTWTYDPDGTLIATTCPNRAIFHELFFQCDYMQQILDYAKNASSPYALSIYMGLVWYAVLEKEENILKKIYLLGPVFQYPVSPRRLDNVLREYEDRGMSFRSRRLLLQAMKDLPVIPHTQLASYAIMLHYCANGQRLTYRDLNALKDTPEDAESSPEKRRNRRPRPSESDPSEPLESFYAGTAEEFDQKQTPMPDAVYQTIRRTEENLVERLRSGTLLDTEAPDDPQTYHMALLPTDSSGIVSPLGKSRFSAVLLTYLCARTAVDCGLTWEEAYRLADEYIGKIDEHHSPIGLQHLMSSICQDFGDRIRRFRRDSHPCSREVRLCEDYVHNHLTENIPMKHLADLTGYTPYYLSRKFKDETGCPLTAYIRREKIKYAAHLLITTEDSISKITEGIGLSSRSHFSEDFAKIMGMPPGAYRKKFQK</sequence>
<dbReference type="PROSITE" id="PS00041">
    <property type="entry name" value="HTH_ARAC_FAMILY_1"/>
    <property type="match status" value="1"/>
</dbReference>
<keyword evidence="1" id="KW-0805">Transcription regulation</keyword>
<evidence type="ECO:0000313" key="6">
    <source>
        <dbReference type="EMBL" id="HIR70293.1"/>
    </source>
</evidence>
<dbReference type="Pfam" id="PF12833">
    <property type="entry name" value="HTH_18"/>
    <property type="match status" value="1"/>
</dbReference>
<evidence type="ECO:0000256" key="3">
    <source>
        <dbReference type="ARBA" id="ARBA00023163"/>
    </source>
</evidence>
<dbReference type="InterPro" id="IPR018060">
    <property type="entry name" value="HTH_AraC"/>
</dbReference>
<dbReference type="Proteomes" id="UP000823912">
    <property type="component" value="Unassembled WGS sequence"/>
</dbReference>
<keyword evidence="2" id="KW-0238">DNA-binding</keyword>
<dbReference type="InterPro" id="IPR018062">
    <property type="entry name" value="HTH_AraC-typ_CS"/>
</dbReference>
<dbReference type="Gene3D" id="1.10.10.60">
    <property type="entry name" value="Homeodomain-like"/>
    <property type="match status" value="2"/>
</dbReference>
<evidence type="ECO:0000256" key="1">
    <source>
        <dbReference type="ARBA" id="ARBA00023015"/>
    </source>
</evidence>
<dbReference type="EMBL" id="DVHM01000052">
    <property type="protein sequence ID" value="HIR70293.1"/>
    <property type="molecule type" value="Genomic_DNA"/>
</dbReference>
<dbReference type="PANTHER" id="PTHR43280:SF2">
    <property type="entry name" value="HTH-TYPE TRANSCRIPTIONAL REGULATOR EXSA"/>
    <property type="match status" value="1"/>
</dbReference>
<evidence type="ECO:0000256" key="4">
    <source>
        <dbReference type="SAM" id="MobiDB-lite"/>
    </source>
</evidence>
<name>A0A9D1JAG7_9FIRM</name>
<evidence type="ECO:0000259" key="5">
    <source>
        <dbReference type="PROSITE" id="PS01124"/>
    </source>
</evidence>
<keyword evidence="3" id="KW-0804">Transcription</keyword>
<dbReference type="PROSITE" id="PS01124">
    <property type="entry name" value="HTH_ARAC_FAMILY_2"/>
    <property type="match status" value="1"/>
</dbReference>
<dbReference type="GO" id="GO:0043565">
    <property type="term" value="F:sequence-specific DNA binding"/>
    <property type="evidence" value="ECO:0007669"/>
    <property type="project" value="InterPro"/>
</dbReference>
<feature type="domain" description="HTH araC/xylS-type" evidence="5">
    <location>
        <begin position="345"/>
        <end position="443"/>
    </location>
</feature>
<accession>A0A9D1JAG7</accession>